<evidence type="ECO:0000313" key="4">
    <source>
        <dbReference type="Proteomes" id="UP000594873"/>
    </source>
</evidence>
<dbReference type="InterPro" id="IPR008928">
    <property type="entry name" value="6-hairpin_glycosidase_sf"/>
</dbReference>
<name>A0A7T2LLF2_9SPHN</name>
<dbReference type="Pfam" id="PF14742">
    <property type="entry name" value="GDE_N_bis"/>
    <property type="match status" value="1"/>
</dbReference>
<dbReference type="GO" id="GO:0005975">
    <property type="term" value="P:carbohydrate metabolic process"/>
    <property type="evidence" value="ECO:0007669"/>
    <property type="project" value="InterPro"/>
</dbReference>
<evidence type="ECO:0000259" key="1">
    <source>
        <dbReference type="Pfam" id="PF14742"/>
    </source>
</evidence>
<accession>A0A7T2LLF2</accession>
<protein>
    <submittedName>
        <fullName evidence="3">Amylo-alpha-1,6-glucosidase</fullName>
    </submittedName>
</protein>
<gene>
    <name evidence="3" type="ORF">IC614_08385</name>
</gene>
<reference evidence="3 4" key="1">
    <citation type="submission" date="2020-11" db="EMBL/GenBank/DDBJ databases">
        <title>Genome seq and assembly of Sphingosinicella sp.</title>
        <authorList>
            <person name="Chhetri G."/>
        </authorList>
    </citation>
    <scope>NUCLEOTIDE SEQUENCE [LARGE SCALE GENOMIC DNA]</scope>
    <source>
        <strain evidence="3 4">UDD2</strain>
    </source>
</reference>
<feature type="domain" description="Mannosylglycerate hydrolase MGH1-like glycoside hydrolase" evidence="2">
    <location>
        <begin position="384"/>
        <end position="619"/>
    </location>
</feature>
<sequence>MVDEGGARTHGIDAIEVKPEEYYIEAEQSLVDRPLRTLKRDKLFGVFDIDGDFKSTAGKGPEGIYFLDTRFLSQMRLLIGGCPPLLLDSVVLEDNAALLVDLTNADLHDERGRVGIPRGTIFVNRAKFLLGQHCYEMINVRNYGADAQDVRIDLSFAADFADLFEIRGERRKRRGVTGIERVSDADVAIRYHGLDGVMRRTSISFHPTPDGLNGHEAYWTIPVQAGGKATITITVTCSLGEKEPDKPPIMAAYRQLRRTIPQSSLVGSLSSSNPLFNEVIQRAGFDLDMLLTDTGHGLYPYAGVPWYSTVFGRDGIISAMLVLPQAPEVARGVLLTLAALQATETDGAADSQPGKILHEMRAGEMAQLGEVPFRRYYGTVDATPLFVMLAGDYHRRTGDLSTIRALWPHIEAAIRWIDNHGDADGDGFVEYCRMTEQGLSNQGWKDSHDAIFHADGQLAEGAIALCEVQGYVFAAKRAAADLARSLGRDGQALRWDQQAEALRALFEEKFWLDDLQTYALALDGRKQPCRVRASNAGHALFTGIASPQRANFVVQQLTDRSFFSGWGVRTVAAGEARYNPMSYHNGSVWPHDNAIIALGFARYGHRREAARIFEGLFAAATFDELRRLPELFCGFRRRLRRGPTAYPVACSPQAWAAATPFALASACIGLEIDEARDCVRLDAPTLPGFLNILSLPRIKVGKSELSLRLERHGEDVTVAVSGRSGPVQVMIVK</sequence>
<dbReference type="AlphaFoldDB" id="A0A7T2LLF2"/>
<evidence type="ECO:0000313" key="3">
    <source>
        <dbReference type="EMBL" id="QPQ54369.1"/>
    </source>
</evidence>
<evidence type="ECO:0000259" key="2">
    <source>
        <dbReference type="Pfam" id="PF22422"/>
    </source>
</evidence>
<dbReference type="InterPro" id="IPR054491">
    <property type="entry name" value="MGH1-like_GH"/>
</dbReference>
<dbReference type="EMBL" id="CP065592">
    <property type="protein sequence ID" value="QPQ54369.1"/>
    <property type="molecule type" value="Genomic_DNA"/>
</dbReference>
<organism evidence="3 4">
    <name type="scientific">Allosphingosinicella flava</name>
    <dbReference type="NCBI Taxonomy" id="2771430"/>
    <lineage>
        <taxon>Bacteria</taxon>
        <taxon>Pseudomonadati</taxon>
        <taxon>Pseudomonadota</taxon>
        <taxon>Alphaproteobacteria</taxon>
        <taxon>Sphingomonadales</taxon>
        <taxon>Sphingomonadaceae</taxon>
        <taxon>Allosphingosinicella</taxon>
    </lineage>
</organism>
<dbReference type="InterPro" id="IPR012341">
    <property type="entry name" value="6hp_glycosidase-like_sf"/>
</dbReference>
<feature type="domain" description="Putative glycogen debranching enzyme N-terminal" evidence="1">
    <location>
        <begin position="38"/>
        <end position="233"/>
    </location>
</feature>
<proteinExistence type="predicted"/>
<keyword evidence="4" id="KW-1185">Reference proteome</keyword>
<dbReference type="KEGG" id="sflv:IC614_08385"/>
<dbReference type="Proteomes" id="UP000594873">
    <property type="component" value="Chromosome"/>
</dbReference>
<dbReference type="RefSeq" id="WP_200970896.1">
    <property type="nucleotide sequence ID" value="NZ_CP065592.1"/>
</dbReference>
<dbReference type="SUPFAM" id="SSF48208">
    <property type="entry name" value="Six-hairpin glycosidases"/>
    <property type="match status" value="1"/>
</dbReference>
<dbReference type="InterPro" id="IPR032856">
    <property type="entry name" value="GDE_N_bis"/>
</dbReference>
<dbReference type="Pfam" id="PF22422">
    <property type="entry name" value="MGH1-like_GH"/>
    <property type="match status" value="1"/>
</dbReference>
<dbReference type="Gene3D" id="1.50.10.10">
    <property type="match status" value="1"/>
</dbReference>